<evidence type="ECO:0000256" key="2">
    <source>
        <dbReference type="ARBA" id="ARBA00023163"/>
    </source>
</evidence>
<dbReference type="Pfam" id="PF12833">
    <property type="entry name" value="HTH_18"/>
    <property type="match status" value="1"/>
</dbReference>
<dbReference type="Pfam" id="PF06719">
    <property type="entry name" value="AraC_N"/>
    <property type="match status" value="1"/>
</dbReference>
<reference evidence="4 5" key="1">
    <citation type="submission" date="2015-09" db="EMBL/GenBank/DDBJ databases">
        <title>Sorangium comparison.</title>
        <authorList>
            <person name="Zaburannyi N."/>
            <person name="Bunk B."/>
            <person name="Overmann J."/>
            <person name="Mueller R."/>
        </authorList>
    </citation>
    <scope>NUCLEOTIDE SEQUENCE [LARGE SCALE GENOMIC DNA]</scope>
    <source>
        <strain evidence="4 5">So ceGT47</strain>
    </source>
</reference>
<evidence type="ECO:0000313" key="5">
    <source>
        <dbReference type="Proteomes" id="UP000295781"/>
    </source>
</evidence>
<accession>A0A4P2QEN3</accession>
<organism evidence="4 5">
    <name type="scientific">Sorangium cellulosum</name>
    <name type="common">Polyangium cellulosum</name>
    <dbReference type="NCBI Taxonomy" id="56"/>
    <lineage>
        <taxon>Bacteria</taxon>
        <taxon>Pseudomonadati</taxon>
        <taxon>Myxococcota</taxon>
        <taxon>Polyangia</taxon>
        <taxon>Polyangiales</taxon>
        <taxon>Polyangiaceae</taxon>
        <taxon>Sorangium</taxon>
    </lineage>
</organism>
<proteinExistence type="predicted"/>
<evidence type="ECO:0000313" key="4">
    <source>
        <dbReference type="EMBL" id="AUX27906.1"/>
    </source>
</evidence>
<dbReference type="SUPFAM" id="SSF46689">
    <property type="entry name" value="Homeodomain-like"/>
    <property type="match status" value="2"/>
</dbReference>
<dbReference type="OrthoDB" id="9802263at2"/>
<dbReference type="Gene3D" id="1.10.10.60">
    <property type="entry name" value="Homeodomain-like"/>
    <property type="match status" value="2"/>
</dbReference>
<sequence length="306" mass="33833">MIPGRDPLRDQFKGLIARWCPSDGVHASPVPGISCIKVSRPDQRAKRHWRASFCIVAQGTKEILLEGQVYREREPHYIVSPIDLPVTSRVAGVSPAQPFLCLKMDFDAAALREVAAQLDRARPDDVEHPGRAIFIGKASDRMLDAAIRLGALFMTPDDATVLAPLVTKELIFHLLKGPDGPAIRQLVRAGSQAHRIAEAVYHLQASLDEDVDIAALARAAGMSRAAFFKRFKEATAMSPLQYQKRLRLLEARRLMVEEGMGAEASAFRVGYTSASQFSREYSRMFGNSPLRDARALKRTAAVVQDM</sequence>
<dbReference type="EMBL" id="CP012670">
    <property type="protein sequence ID" value="AUX27906.1"/>
    <property type="molecule type" value="Genomic_DNA"/>
</dbReference>
<dbReference type="Proteomes" id="UP000295781">
    <property type="component" value="Chromosome"/>
</dbReference>
<dbReference type="SMART" id="SM00342">
    <property type="entry name" value="HTH_ARAC"/>
    <property type="match status" value="1"/>
</dbReference>
<dbReference type="GO" id="GO:0003700">
    <property type="term" value="F:DNA-binding transcription factor activity"/>
    <property type="evidence" value="ECO:0007669"/>
    <property type="project" value="InterPro"/>
</dbReference>
<gene>
    <name evidence="4" type="primary">araC</name>
    <name evidence="4" type="ORF">SOCEGT47_085060</name>
</gene>
<dbReference type="RefSeq" id="WP_129356362.1">
    <property type="nucleotide sequence ID" value="NZ_CP012670.1"/>
</dbReference>
<keyword evidence="1" id="KW-0805">Transcription regulation</keyword>
<evidence type="ECO:0000256" key="1">
    <source>
        <dbReference type="ARBA" id="ARBA00023015"/>
    </source>
</evidence>
<dbReference type="InterPro" id="IPR009057">
    <property type="entry name" value="Homeodomain-like_sf"/>
</dbReference>
<keyword evidence="2" id="KW-0804">Transcription</keyword>
<dbReference type="InterPro" id="IPR018060">
    <property type="entry name" value="HTH_AraC"/>
</dbReference>
<name>A0A4P2QEN3_SORCE</name>
<dbReference type="PROSITE" id="PS01124">
    <property type="entry name" value="HTH_ARAC_FAMILY_2"/>
    <property type="match status" value="1"/>
</dbReference>
<evidence type="ECO:0000259" key="3">
    <source>
        <dbReference type="PROSITE" id="PS01124"/>
    </source>
</evidence>
<feature type="domain" description="HTH araC/xylS-type" evidence="3">
    <location>
        <begin position="197"/>
        <end position="295"/>
    </location>
</feature>
<dbReference type="GO" id="GO:0043565">
    <property type="term" value="F:sequence-specific DNA binding"/>
    <property type="evidence" value="ECO:0007669"/>
    <property type="project" value="InterPro"/>
</dbReference>
<dbReference type="PANTHER" id="PTHR43436:SF1">
    <property type="entry name" value="TRANSCRIPTIONAL REGULATORY PROTEIN"/>
    <property type="match status" value="1"/>
</dbReference>
<dbReference type="AlphaFoldDB" id="A0A4P2QEN3"/>
<protein>
    <submittedName>
        <fullName evidence="4">AraC family transcriptional regulator</fullName>
    </submittedName>
</protein>
<dbReference type="InterPro" id="IPR009594">
    <property type="entry name" value="Tscrpt_reg_HTH_AraC_N"/>
</dbReference>
<dbReference type="PANTHER" id="PTHR43436">
    <property type="entry name" value="ARAC-FAMILY TRANSCRIPTIONAL REGULATOR"/>
    <property type="match status" value="1"/>
</dbReference>